<dbReference type="AlphaFoldDB" id="A0ABD0UVA3"/>
<evidence type="ECO:0008006" key="3">
    <source>
        <dbReference type="Google" id="ProtNLM"/>
    </source>
</evidence>
<reference evidence="1 2" key="1">
    <citation type="journal article" date="2024" name="Plant Biotechnol. J.">
        <title>Dendrobium thyrsiflorum genome and its molecular insights into genes involved in important horticultural traits.</title>
        <authorList>
            <person name="Chen B."/>
            <person name="Wang J.Y."/>
            <person name="Zheng P.J."/>
            <person name="Li K.L."/>
            <person name="Liang Y.M."/>
            <person name="Chen X.F."/>
            <person name="Zhang C."/>
            <person name="Zhao X."/>
            <person name="He X."/>
            <person name="Zhang G.Q."/>
            <person name="Liu Z.J."/>
            <person name="Xu Q."/>
        </authorList>
    </citation>
    <scope>NUCLEOTIDE SEQUENCE [LARGE SCALE GENOMIC DNA]</scope>
    <source>
        <strain evidence="1">GZMU011</strain>
    </source>
</reference>
<sequence>MAGELSLGGILVVSRSIDLEKYHYYELVCWNYSYLLACQGYENLKAVKKLCAAHLDLLVTKLKLWSSSDGRGIRRWQPLLPCIGSCAAHLDLLVTQSSSDDRGIRRWKPLLPCIGIYGWLSLLRGLKTADNLIKRNIRQILNFVADCVDIPAAIKPGFYLAIWTLIYYIWKEINGRKLGNHSCSLTSVEHVIRKAINLELIKWKRWQTFQLLLCKYFE</sequence>
<dbReference type="EMBL" id="JANQDX010000011">
    <property type="protein sequence ID" value="KAL0916743.1"/>
    <property type="molecule type" value="Genomic_DNA"/>
</dbReference>
<keyword evidence="2" id="KW-1185">Reference proteome</keyword>
<proteinExistence type="predicted"/>
<comment type="caution">
    <text evidence="1">The sequence shown here is derived from an EMBL/GenBank/DDBJ whole genome shotgun (WGS) entry which is preliminary data.</text>
</comment>
<accession>A0ABD0UVA3</accession>
<organism evidence="1 2">
    <name type="scientific">Dendrobium thyrsiflorum</name>
    <name type="common">Pinecone-like raceme dendrobium</name>
    <name type="synonym">Orchid</name>
    <dbReference type="NCBI Taxonomy" id="117978"/>
    <lineage>
        <taxon>Eukaryota</taxon>
        <taxon>Viridiplantae</taxon>
        <taxon>Streptophyta</taxon>
        <taxon>Embryophyta</taxon>
        <taxon>Tracheophyta</taxon>
        <taxon>Spermatophyta</taxon>
        <taxon>Magnoliopsida</taxon>
        <taxon>Liliopsida</taxon>
        <taxon>Asparagales</taxon>
        <taxon>Orchidaceae</taxon>
        <taxon>Epidendroideae</taxon>
        <taxon>Malaxideae</taxon>
        <taxon>Dendrobiinae</taxon>
        <taxon>Dendrobium</taxon>
    </lineage>
</organism>
<dbReference type="Proteomes" id="UP001552299">
    <property type="component" value="Unassembled WGS sequence"/>
</dbReference>
<name>A0ABD0UVA3_DENTH</name>
<protein>
    <recommendedName>
        <fullName evidence="3">Reverse transcriptase zinc-binding domain-containing protein</fullName>
    </recommendedName>
</protein>
<gene>
    <name evidence="1" type="ORF">M5K25_014278</name>
</gene>
<evidence type="ECO:0000313" key="1">
    <source>
        <dbReference type="EMBL" id="KAL0916743.1"/>
    </source>
</evidence>
<evidence type="ECO:0000313" key="2">
    <source>
        <dbReference type="Proteomes" id="UP001552299"/>
    </source>
</evidence>